<reference evidence="1 2" key="1">
    <citation type="submission" date="2023-01" db="EMBL/GenBank/DDBJ databases">
        <title>Analysis of 21 Apiospora genomes using comparative genomics revels a genus with tremendous synthesis potential of carbohydrate active enzymes and secondary metabolites.</title>
        <authorList>
            <person name="Sorensen T."/>
        </authorList>
    </citation>
    <scope>NUCLEOTIDE SEQUENCE [LARGE SCALE GENOMIC DNA]</scope>
    <source>
        <strain evidence="1 2">CBS 24483</strain>
    </source>
</reference>
<dbReference type="EMBL" id="JAQQWE010000007">
    <property type="protein sequence ID" value="KAK7946527.1"/>
    <property type="molecule type" value="Genomic_DNA"/>
</dbReference>
<accession>A0ABR1Q3I6</accession>
<evidence type="ECO:0000313" key="2">
    <source>
        <dbReference type="Proteomes" id="UP001391051"/>
    </source>
</evidence>
<protein>
    <submittedName>
        <fullName evidence="1">Uncharacterized protein</fullName>
    </submittedName>
</protein>
<organism evidence="1 2">
    <name type="scientific">Apiospora aurea</name>
    <dbReference type="NCBI Taxonomy" id="335848"/>
    <lineage>
        <taxon>Eukaryota</taxon>
        <taxon>Fungi</taxon>
        <taxon>Dikarya</taxon>
        <taxon>Ascomycota</taxon>
        <taxon>Pezizomycotina</taxon>
        <taxon>Sordariomycetes</taxon>
        <taxon>Xylariomycetidae</taxon>
        <taxon>Amphisphaeriales</taxon>
        <taxon>Apiosporaceae</taxon>
        <taxon>Apiospora</taxon>
    </lineage>
</organism>
<dbReference type="GeneID" id="92080132"/>
<comment type="caution">
    <text evidence="1">The sequence shown here is derived from an EMBL/GenBank/DDBJ whole genome shotgun (WGS) entry which is preliminary data.</text>
</comment>
<sequence length="61" mass="6829">MYVVTGPHNVQALFRSSKKLTFEGLQLPITRLLEDMPAADADKWWDDDPGTTAVLRSPSQL</sequence>
<keyword evidence="2" id="KW-1185">Reference proteome</keyword>
<proteinExistence type="predicted"/>
<evidence type="ECO:0000313" key="1">
    <source>
        <dbReference type="EMBL" id="KAK7946527.1"/>
    </source>
</evidence>
<gene>
    <name evidence="1" type="ORF">PG986_010848</name>
</gene>
<dbReference type="RefSeq" id="XP_066696561.1">
    <property type="nucleotide sequence ID" value="XM_066847070.1"/>
</dbReference>
<dbReference type="Proteomes" id="UP001391051">
    <property type="component" value="Unassembled WGS sequence"/>
</dbReference>
<name>A0ABR1Q3I6_9PEZI</name>